<dbReference type="InterPro" id="IPR050492">
    <property type="entry name" value="Bact_metal-bind_prot9"/>
</dbReference>
<organism evidence="5 6">
    <name type="scientific">Kytococcus sedentarius (strain ATCC 14392 / DSM 20547 / JCM 11482 / CCUG 33030 / NBRC 15357 / NCTC 11040 / CCM 314 / 541)</name>
    <name type="common">Micrococcus sedentarius</name>
    <dbReference type="NCBI Taxonomy" id="478801"/>
    <lineage>
        <taxon>Bacteria</taxon>
        <taxon>Bacillati</taxon>
        <taxon>Actinomycetota</taxon>
        <taxon>Actinomycetes</taxon>
        <taxon>Micrococcales</taxon>
        <taxon>Kytococcaceae</taxon>
        <taxon>Kytococcus</taxon>
    </lineage>
</organism>
<dbReference type="InterPro" id="IPR006127">
    <property type="entry name" value="ZnuA-like"/>
</dbReference>
<dbReference type="STRING" id="478801.Ksed_11830"/>
<proteinExistence type="inferred from homology"/>
<dbReference type="EMBL" id="CP001686">
    <property type="protein sequence ID" value="ACV06222.1"/>
    <property type="molecule type" value="Genomic_DNA"/>
</dbReference>
<accession>C7NH52</accession>
<comment type="similarity">
    <text evidence="1">Belongs to the bacterial solute-binding protein 9 family.</text>
</comment>
<evidence type="ECO:0000256" key="1">
    <source>
        <dbReference type="ARBA" id="ARBA00011028"/>
    </source>
</evidence>
<dbReference type="PANTHER" id="PTHR42953">
    <property type="entry name" value="HIGH-AFFINITY ZINC UPTAKE SYSTEM PROTEIN ZNUA-RELATED"/>
    <property type="match status" value="1"/>
</dbReference>
<feature type="compositionally biased region" description="Acidic residues" evidence="4">
    <location>
        <begin position="133"/>
        <end position="151"/>
    </location>
</feature>
<sequence length="339" mass="35569">MPRHSLRPTSPLSRWGAGALAATLVLAGCGDEADGGSDAGQAMAVSTGLFPLTHLVEKVGGDHVEVTQVTPSGTDPHHLEMTPKSTGQLQEADLVVYLETMQPALDSAVDAVAGDHSWDVAEAVDLEAGPPEGEAEGEGEEHDHAEDEGEGHDDHADHGHEGHDHGGVDPHFWLDPLTYAKAARATGERLAEQDPDHADDYRRNAEAYAEELEALDDELAKGFASCEITDLVVGHEAYAWFSGRYGFHQMGVAGIANGAEVSPARLAELTGVVREAGVTTIYAEPLTPQDNAEALAAETGTTVEVLDPVAGLSDSSAAEDYVGLMRANAETLRAGQDCA</sequence>
<gene>
    <name evidence="5" type="ordered locus">Ksed_11830</name>
</gene>
<dbReference type="GO" id="GO:0046872">
    <property type="term" value="F:metal ion binding"/>
    <property type="evidence" value="ECO:0007669"/>
    <property type="project" value="InterPro"/>
</dbReference>
<dbReference type="GO" id="GO:0030001">
    <property type="term" value="P:metal ion transport"/>
    <property type="evidence" value="ECO:0007669"/>
    <property type="project" value="InterPro"/>
</dbReference>
<reference evidence="5 6" key="1">
    <citation type="journal article" date="2009" name="Stand. Genomic Sci.">
        <title>Complete genome sequence of Kytococcus sedentarius type strain (541).</title>
        <authorList>
            <person name="Sims D."/>
            <person name="Brettin T."/>
            <person name="Detter J.C."/>
            <person name="Han C."/>
            <person name="Lapidus A."/>
            <person name="Copeland A."/>
            <person name="Glavina Del Rio T."/>
            <person name="Nolan M."/>
            <person name="Chen F."/>
            <person name="Lucas S."/>
            <person name="Tice H."/>
            <person name="Cheng J.F."/>
            <person name="Bruce D."/>
            <person name="Goodwin L."/>
            <person name="Pitluck S."/>
            <person name="Ovchinnikova G."/>
            <person name="Pati A."/>
            <person name="Ivanova N."/>
            <person name="Mavrommatis K."/>
            <person name="Chen A."/>
            <person name="Palaniappan K."/>
            <person name="D'haeseleer P."/>
            <person name="Chain P."/>
            <person name="Bristow J."/>
            <person name="Eisen J.A."/>
            <person name="Markowitz V."/>
            <person name="Hugenholtz P."/>
            <person name="Schneider S."/>
            <person name="Goker M."/>
            <person name="Pukall R."/>
            <person name="Kyrpides N.C."/>
            <person name="Klenk H.P."/>
        </authorList>
    </citation>
    <scope>NUCLEOTIDE SEQUENCE [LARGE SCALE GENOMIC DNA]</scope>
    <source>
        <strain evidence="6">ATCC 14392 / DSM 20547 / JCM 11482 / CCUG 33030 / NBRC 15357 / NCTC 11040 / CCM 314 / 541</strain>
    </source>
</reference>
<feature type="region of interest" description="Disordered" evidence="4">
    <location>
        <begin position="129"/>
        <end position="171"/>
    </location>
</feature>
<dbReference type="eggNOG" id="COG0803">
    <property type="taxonomic scope" value="Bacteria"/>
</dbReference>
<evidence type="ECO:0000256" key="3">
    <source>
        <dbReference type="ARBA" id="ARBA00022729"/>
    </source>
</evidence>
<evidence type="ECO:0000313" key="5">
    <source>
        <dbReference type="EMBL" id="ACV06222.1"/>
    </source>
</evidence>
<evidence type="ECO:0000256" key="4">
    <source>
        <dbReference type="SAM" id="MobiDB-lite"/>
    </source>
</evidence>
<dbReference type="Pfam" id="PF01297">
    <property type="entry name" value="ZnuA"/>
    <property type="match status" value="1"/>
</dbReference>
<dbReference type="Proteomes" id="UP000006666">
    <property type="component" value="Chromosome"/>
</dbReference>
<evidence type="ECO:0000313" key="6">
    <source>
        <dbReference type="Proteomes" id="UP000006666"/>
    </source>
</evidence>
<name>C7NH52_KYTSD</name>
<evidence type="ECO:0000256" key="2">
    <source>
        <dbReference type="ARBA" id="ARBA00022448"/>
    </source>
</evidence>
<dbReference type="SUPFAM" id="SSF53807">
    <property type="entry name" value="Helical backbone' metal receptor"/>
    <property type="match status" value="1"/>
</dbReference>
<dbReference type="KEGG" id="kse:Ksed_11830"/>
<dbReference type="RefSeq" id="WP_015779167.1">
    <property type="nucleotide sequence ID" value="NC_013169.1"/>
</dbReference>
<dbReference type="PANTHER" id="PTHR42953:SF3">
    <property type="entry name" value="HIGH-AFFINITY ZINC UPTAKE SYSTEM PROTEIN ZNUA"/>
    <property type="match status" value="1"/>
</dbReference>
<keyword evidence="6" id="KW-1185">Reference proteome</keyword>
<dbReference type="AlphaFoldDB" id="C7NH52"/>
<keyword evidence="3" id="KW-0732">Signal</keyword>
<keyword evidence="2" id="KW-0813">Transport</keyword>
<dbReference type="PROSITE" id="PS51257">
    <property type="entry name" value="PROKAR_LIPOPROTEIN"/>
    <property type="match status" value="1"/>
</dbReference>
<feature type="compositionally biased region" description="Basic and acidic residues" evidence="4">
    <location>
        <begin position="152"/>
        <end position="168"/>
    </location>
</feature>
<protein>
    <submittedName>
        <fullName evidence="5">ABC-type metal ion transport system, periplasmic component/surface adhesin</fullName>
    </submittedName>
</protein>
<dbReference type="Gene3D" id="3.40.50.1980">
    <property type="entry name" value="Nitrogenase molybdenum iron protein domain"/>
    <property type="match status" value="2"/>
</dbReference>
<dbReference type="HOGENOM" id="CLU_016838_1_2_11"/>